<dbReference type="InterPro" id="IPR015422">
    <property type="entry name" value="PyrdxlP-dep_Trfase_small"/>
</dbReference>
<evidence type="ECO:0000259" key="7">
    <source>
        <dbReference type="Pfam" id="PF00155"/>
    </source>
</evidence>
<evidence type="ECO:0000313" key="8">
    <source>
        <dbReference type="EMBL" id="VVQ07044.1"/>
    </source>
</evidence>
<accession>A0A5E7UHA6</accession>
<dbReference type="InterPro" id="IPR015424">
    <property type="entry name" value="PyrdxlP-dep_Trfase"/>
</dbReference>
<evidence type="ECO:0000256" key="4">
    <source>
        <dbReference type="ARBA" id="ARBA00022679"/>
    </source>
</evidence>
<protein>
    <submittedName>
        <fullName evidence="8">Histidinol-phosphate aminotransferase</fullName>
        <ecNumber evidence="8">2.6.1.9</ecNumber>
    </submittedName>
</protein>
<dbReference type="Gene3D" id="3.90.1150.10">
    <property type="entry name" value="Aspartate Aminotransferase, domain 1"/>
    <property type="match status" value="1"/>
</dbReference>
<sequence length="380" mass="41365">MSSPSDKPVSAGQATVPAEMPDARLHANENPLGASALALHLCTSMPALLSEYPEVTYKSLRTAIGERWNVDPARVMPGAGSDELIDIALRSLLKPGSRLVAQQHSFKMYKIRAELLGAEYSEMVPVADEGYETALSTALQQKPDVVVLVNPSNPLGDYLPPAELLRLVATIPESTTVIIDEAYAEFAPNRENSPGVQVVNIRNNAICLRTFSKAYGLAGLRLGWAYASADLIAVLQARRAPYNVSAFSARAGEYALWDTEHLEKTAAHCVAWGQKIVRLFNACGIAARSQYVNFVFVEFENTQECQALHACLASEGFLTAPLTDYGLDHCLRISIGSDMQMTGLCDVLRKQLHTDSSRQNWGGLEIPSASHQFATPMKET</sequence>
<name>A0A5E7UHA6_PSEFL</name>
<dbReference type="Gene3D" id="3.40.640.10">
    <property type="entry name" value="Type I PLP-dependent aspartate aminotransferase-like (Major domain)"/>
    <property type="match status" value="1"/>
</dbReference>
<dbReference type="Pfam" id="PF00155">
    <property type="entry name" value="Aminotran_1_2"/>
    <property type="match status" value="1"/>
</dbReference>
<evidence type="ECO:0000256" key="3">
    <source>
        <dbReference type="ARBA" id="ARBA00022576"/>
    </source>
</evidence>
<evidence type="ECO:0000256" key="1">
    <source>
        <dbReference type="ARBA" id="ARBA00001933"/>
    </source>
</evidence>
<dbReference type="PANTHER" id="PTHR43643:SF3">
    <property type="entry name" value="HISTIDINOL-PHOSPHATE AMINOTRANSFERASE"/>
    <property type="match status" value="1"/>
</dbReference>
<dbReference type="InterPro" id="IPR015421">
    <property type="entry name" value="PyrdxlP-dep_Trfase_major"/>
</dbReference>
<dbReference type="InterPro" id="IPR050106">
    <property type="entry name" value="HistidinolP_aminotransfase"/>
</dbReference>
<dbReference type="InterPro" id="IPR001917">
    <property type="entry name" value="Aminotrans_II_pyridoxalP_BS"/>
</dbReference>
<evidence type="ECO:0000313" key="9">
    <source>
        <dbReference type="Proteomes" id="UP000412311"/>
    </source>
</evidence>
<dbReference type="AlphaFoldDB" id="A0A5E7UHA6"/>
<comment type="similarity">
    <text evidence="2">Belongs to the class-II pyridoxal-phosphate-dependent aminotransferase family. Histidinol-phosphate aminotransferase subfamily.</text>
</comment>
<evidence type="ECO:0000256" key="5">
    <source>
        <dbReference type="ARBA" id="ARBA00022898"/>
    </source>
</evidence>
<evidence type="ECO:0000256" key="2">
    <source>
        <dbReference type="ARBA" id="ARBA00007970"/>
    </source>
</evidence>
<dbReference type="EC" id="2.6.1.9" evidence="8"/>
<dbReference type="PANTHER" id="PTHR43643">
    <property type="entry name" value="HISTIDINOL-PHOSPHATE AMINOTRANSFERASE 2"/>
    <property type="match status" value="1"/>
</dbReference>
<dbReference type="RefSeq" id="WP_150793982.1">
    <property type="nucleotide sequence ID" value="NZ_CABVJG010000008.1"/>
</dbReference>
<organism evidence="8 9">
    <name type="scientific">Pseudomonas fluorescens</name>
    <dbReference type="NCBI Taxonomy" id="294"/>
    <lineage>
        <taxon>Bacteria</taxon>
        <taxon>Pseudomonadati</taxon>
        <taxon>Pseudomonadota</taxon>
        <taxon>Gammaproteobacteria</taxon>
        <taxon>Pseudomonadales</taxon>
        <taxon>Pseudomonadaceae</taxon>
        <taxon>Pseudomonas</taxon>
    </lineage>
</organism>
<dbReference type="EMBL" id="CABVJG010000008">
    <property type="protein sequence ID" value="VVQ07044.1"/>
    <property type="molecule type" value="Genomic_DNA"/>
</dbReference>
<proteinExistence type="inferred from homology"/>
<dbReference type="SUPFAM" id="SSF53383">
    <property type="entry name" value="PLP-dependent transferases"/>
    <property type="match status" value="1"/>
</dbReference>
<dbReference type="Proteomes" id="UP000412311">
    <property type="component" value="Unassembled WGS sequence"/>
</dbReference>
<keyword evidence="5 6" id="KW-0663">Pyridoxal phosphate</keyword>
<evidence type="ECO:0000256" key="6">
    <source>
        <dbReference type="RuleBase" id="RU003693"/>
    </source>
</evidence>
<keyword evidence="4 8" id="KW-0808">Transferase</keyword>
<keyword evidence="3 8" id="KW-0032">Aminotransferase</keyword>
<gene>
    <name evidence="8" type="primary">hisC_6</name>
    <name evidence="8" type="ORF">PS925_02949</name>
</gene>
<dbReference type="CDD" id="cd00609">
    <property type="entry name" value="AAT_like"/>
    <property type="match status" value="1"/>
</dbReference>
<dbReference type="InterPro" id="IPR004839">
    <property type="entry name" value="Aminotransferase_I/II_large"/>
</dbReference>
<feature type="domain" description="Aminotransferase class I/classII large" evidence="7">
    <location>
        <begin position="49"/>
        <end position="348"/>
    </location>
</feature>
<dbReference type="PROSITE" id="PS00599">
    <property type="entry name" value="AA_TRANSFER_CLASS_2"/>
    <property type="match status" value="1"/>
</dbReference>
<dbReference type="GO" id="GO:0004400">
    <property type="term" value="F:histidinol-phosphate transaminase activity"/>
    <property type="evidence" value="ECO:0007669"/>
    <property type="project" value="UniProtKB-EC"/>
</dbReference>
<comment type="cofactor">
    <cofactor evidence="1 6">
        <name>pyridoxal 5'-phosphate</name>
        <dbReference type="ChEBI" id="CHEBI:597326"/>
    </cofactor>
</comment>
<dbReference type="GO" id="GO:0030170">
    <property type="term" value="F:pyridoxal phosphate binding"/>
    <property type="evidence" value="ECO:0007669"/>
    <property type="project" value="InterPro"/>
</dbReference>
<reference evidence="8 9" key="1">
    <citation type="submission" date="2019-09" db="EMBL/GenBank/DDBJ databases">
        <authorList>
            <person name="Chandra G."/>
            <person name="Truman W A."/>
        </authorList>
    </citation>
    <scope>NUCLEOTIDE SEQUENCE [LARGE SCALE GENOMIC DNA]</scope>
    <source>
        <strain evidence="8">PS925</strain>
    </source>
</reference>